<name>A0A2N7W3G2_9BURK</name>
<comment type="caution">
    <text evidence="1">The sequence shown here is derived from an EMBL/GenBank/DDBJ whole genome shotgun (WGS) entry which is preliminary data.</text>
</comment>
<protein>
    <submittedName>
        <fullName evidence="1">Uncharacterized protein</fullName>
    </submittedName>
</protein>
<keyword evidence="2" id="KW-1185">Reference proteome</keyword>
<accession>A0A2N7W3G2</accession>
<evidence type="ECO:0000313" key="2">
    <source>
        <dbReference type="Proteomes" id="UP000235616"/>
    </source>
</evidence>
<evidence type="ECO:0000313" key="1">
    <source>
        <dbReference type="EMBL" id="PMS23948.1"/>
    </source>
</evidence>
<dbReference type="Proteomes" id="UP000235616">
    <property type="component" value="Unassembled WGS sequence"/>
</dbReference>
<dbReference type="OrthoDB" id="9025571at2"/>
<sequence>MDENHERRALLLHLGGVLRTASLLMEHEGLEQTLGELIEGQPLLADVPLLEYAYERMTVPEFAAAALRAFCLWPQLLLETPLDHAALAAPVREHLFAGNPQGWSAYAASLQADVPWFGKPAAVPNGHSGDLDVRRTA</sequence>
<dbReference type="EMBL" id="PNYA01000001">
    <property type="protein sequence ID" value="PMS23948.1"/>
    <property type="molecule type" value="Genomic_DNA"/>
</dbReference>
<gene>
    <name evidence="1" type="ORF">C0Z18_00080</name>
</gene>
<organism evidence="1 2">
    <name type="scientific">Trinickia dabaoshanensis</name>
    <dbReference type="NCBI Taxonomy" id="564714"/>
    <lineage>
        <taxon>Bacteria</taxon>
        <taxon>Pseudomonadati</taxon>
        <taxon>Pseudomonadota</taxon>
        <taxon>Betaproteobacteria</taxon>
        <taxon>Burkholderiales</taxon>
        <taxon>Burkholderiaceae</taxon>
        <taxon>Trinickia</taxon>
    </lineage>
</organism>
<reference evidence="1 2" key="1">
    <citation type="submission" date="2018-01" db="EMBL/GenBank/DDBJ databases">
        <title>Whole genome analyses suggest that Burkholderia sensu lato contains two further novel genera in the rhizoxinica-symbiotica group Mycetohabitans gen. nov., and Trinickia gen. nov.: implications for the evolution of diazotrophy and nodulation in the Burkholderiaceae.</title>
        <authorList>
            <person name="Estrada-de los Santos P."/>
            <person name="Palmer M."/>
            <person name="Chavez-Ramirez B."/>
            <person name="Beukes C."/>
            <person name="Steenkamp E.T."/>
            <person name="Hirsch A.M."/>
            <person name="Manyaka P."/>
            <person name="Maluk M."/>
            <person name="Lafos M."/>
            <person name="Crook M."/>
            <person name="Gross E."/>
            <person name="Simon M.F."/>
            <person name="Bueno dos Reis Junior F."/>
            <person name="Poole P.S."/>
            <person name="Venter S.N."/>
            <person name="James E.K."/>
        </authorList>
    </citation>
    <scope>NUCLEOTIDE SEQUENCE [LARGE SCALE GENOMIC DNA]</scope>
    <source>
        <strain evidence="1 2">GIMN1.004</strain>
    </source>
</reference>
<dbReference type="RefSeq" id="WP_102643656.1">
    <property type="nucleotide sequence ID" value="NZ_PNYA01000001.1"/>
</dbReference>
<proteinExistence type="predicted"/>
<dbReference type="AlphaFoldDB" id="A0A2N7W3G2"/>